<feature type="compositionally biased region" description="Polar residues" evidence="5">
    <location>
        <begin position="372"/>
        <end position="387"/>
    </location>
</feature>
<feature type="region of interest" description="Disordered" evidence="5">
    <location>
        <begin position="627"/>
        <end position="654"/>
    </location>
</feature>
<gene>
    <name evidence="7" type="ORF">FF38_12860</name>
</gene>
<feature type="coiled-coil region" evidence="4">
    <location>
        <begin position="943"/>
        <end position="1029"/>
    </location>
</feature>
<keyword evidence="3 4" id="KW-0175">Coiled coil</keyword>
<feature type="region of interest" description="Disordered" evidence="5">
    <location>
        <begin position="291"/>
        <end position="393"/>
    </location>
</feature>
<dbReference type="InterPro" id="IPR052602">
    <property type="entry name" value="Growth_transcription_reg"/>
</dbReference>
<feature type="region of interest" description="Disordered" evidence="5">
    <location>
        <begin position="67"/>
        <end position="100"/>
    </location>
</feature>
<dbReference type="PANTHER" id="PTHR46515:SF1">
    <property type="entry name" value="TATA ELEMENT MODULATORY FACTOR"/>
    <property type="match status" value="1"/>
</dbReference>
<evidence type="ECO:0000313" key="7">
    <source>
        <dbReference type="EMBL" id="KNC23844.1"/>
    </source>
</evidence>
<keyword evidence="8" id="KW-1185">Reference proteome</keyword>
<feature type="compositionally biased region" description="Basic and acidic residues" evidence="5">
    <location>
        <begin position="76"/>
        <end position="85"/>
    </location>
</feature>
<evidence type="ECO:0000259" key="6">
    <source>
        <dbReference type="Pfam" id="PF12325"/>
    </source>
</evidence>
<feature type="compositionally biased region" description="Polar residues" evidence="5">
    <location>
        <begin position="322"/>
        <end position="350"/>
    </location>
</feature>
<organism evidence="7 8">
    <name type="scientific">Lucilia cuprina</name>
    <name type="common">Green bottle fly</name>
    <name type="synonym">Australian sheep blowfly</name>
    <dbReference type="NCBI Taxonomy" id="7375"/>
    <lineage>
        <taxon>Eukaryota</taxon>
        <taxon>Metazoa</taxon>
        <taxon>Ecdysozoa</taxon>
        <taxon>Arthropoda</taxon>
        <taxon>Hexapoda</taxon>
        <taxon>Insecta</taxon>
        <taxon>Pterygota</taxon>
        <taxon>Neoptera</taxon>
        <taxon>Endopterygota</taxon>
        <taxon>Diptera</taxon>
        <taxon>Brachycera</taxon>
        <taxon>Muscomorpha</taxon>
        <taxon>Oestroidea</taxon>
        <taxon>Calliphoridae</taxon>
        <taxon>Luciliinae</taxon>
        <taxon>Lucilia</taxon>
    </lineage>
</organism>
<feature type="region of interest" description="Disordered" evidence="5">
    <location>
        <begin position="849"/>
        <end position="892"/>
    </location>
</feature>
<proteinExistence type="predicted"/>
<dbReference type="Pfam" id="PF12329">
    <property type="entry name" value="TMF_DNA_bd"/>
    <property type="match status" value="1"/>
</dbReference>
<comment type="caution">
    <text evidence="7">The sequence shown here is derived from an EMBL/GenBank/DDBJ whole genome shotgun (WGS) entry which is preliminary data.</text>
</comment>
<protein>
    <recommendedName>
        <fullName evidence="6">TATA element modulatory factor 1 TATA binding domain-containing protein</fullName>
    </recommendedName>
</protein>
<evidence type="ECO:0000256" key="3">
    <source>
        <dbReference type="ARBA" id="ARBA00023054"/>
    </source>
</evidence>
<reference evidence="7 8" key="1">
    <citation type="journal article" date="2015" name="Nat. Commun.">
        <title>Lucilia cuprina genome unlocks parasitic fly biology to underpin future interventions.</title>
        <authorList>
            <person name="Anstead C.A."/>
            <person name="Korhonen P.K."/>
            <person name="Young N.D."/>
            <person name="Hall R.S."/>
            <person name="Jex A.R."/>
            <person name="Murali S.C."/>
            <person name="Hughes D.S."/>
            <person name="Lee S.F."/>
            <person name="Perry T."/>
            <person name="Stroehlein A.J."/>
            <person name="Ansell B.R."/>
            <person name="Breugelmans B."/>
            <person name="Hofmann A."/>
            <person name="Qu J."/>
            <person name="Dugan S."/>
            <person name="Lee S.L."/>
            <person name="Chao H."/>
            <person name="Dinh H."/>
            <person name="Han Y."/>
            <person name="Doddapaneni H.V."/>
            <person name="Worley K.C."/>
            <person name="Muzny D.M."/>
            <person name="Ioannidis P."/>
            <person name="Waterhouse R.M."/>
            <person name="Zdobnov E.M."/>
            <person name="James P.J."/>
            <person name="Bagnall N.H."/>
            <person name="Kotze A.C."/>
            <person name="Gibbs R.A."/>
            <person name="Richards S."/>
            <person name="Batterham P."/>
            <person name="Gasser R.B."/>
        </authorList>
    </citation>
    <scope>NUCLEOTIDE SEQUENCE [LARGE SCALE GENOMIC DNA]</scope>
    <source>
        <strain evidence="7 8">LS</strain>
        <tissue evidence="7">Full body</tissue>
    </source>
</reference>
<dbReference type="GO" id="GO:0005794">
    <property type="term" value="C:Golgi apparatus"/>
    <property type="evidence" value="ECO:0007669"/>
    <property type="project" value="UniProtKB-SubCell"/>
</dbReference>
<evidence type="ECO:0000256" key="2">
    <source>
        <dbReference type="ARBA" id="ARBA00023034"/>
    </source>
</evidence>
<dbReference type="AlphaFoldDB" id="A0A0L0BX83"/>
<dbReference type="OrthoDB" id="74178at2759"/>
<dbReference type="Pfam" id="PF12325">
    <property type="entry name" value="TMF_TATA_bd"/>
    <property type="match status" value="1"/>
</dbReference>
<accession>A0A0L0BX83</accession>
<dbReference type="InterPro" id="IPR022091">
    <property type="entry name" value="TMF_TATA-bd"/>
</dbReference>
<dbReference type="STRING" id="7375.A0A0L0BX83"/>
<feature type="compositionally biased region" description="Polar residues" evidence="5">
    <location>
        <begin position="303"/>
        <end position="312"/>
    </location>
</feature>
<name>A0A0L0BX83_LUCCU</name>
<dbReference type="PANTHER" id="PTHR46515">
    <property type="entry name" value="TATA ELEMENT MODULATORY FACTOR TMF1"/>
    <property type="match status" value="1"/>
</dbReference>
<comment type="subcellular location">
    <subcellularLocation>
        <location evidence="1">Golgi apparatus</location>
    </subcellularLocation>
</comment>
<keyword evidence="2" id="KW-0333">Golgi apparatus</keyword>
<feature type="domain" description="TATA element modulatory factor 1 TATA binding" evidence="6">
    <location>
        <begin position="924"/>
        <end position="1030"/>
    </location>
</feature>
<evidence type="ECO:0000313" key="8">
    <source>
        <dbReference type="Proteomes" id="UP000037069"/>
    </source>
</evidence>
<evidence type="ECO:0000256" key="5">
    <source>
        <dbReference type="SAM" id="MobiDB-lite"/>
    </source>
</evidence>
<feature type="compositionally biased region" description="Low complexity" evidence="5">
    <location>
        <begin position="351"/>
        <end position="362"/>
    </location>
</feature>
<feature type="compositionally biased region" description="Basic and acidic residues" evidence="5">
    <location>
        <begin position="627"/>
        <end position="638"/>
    </location>
</feature>
<dbReference type="GO" id="GO:0005783">
    <property type="term" value="C:endoplasmic reticulum"/>
    <property type="evidence" value="ECO:0007669"/>
    <property type="project" value="TreeGrafter"/>
</dbReference>
<dbReference type="Proteomes" id="UP000037069">
    <property type="component" value="Unassembled WGS sequence"/>
</dbReference>
<sequence>MSWFDTKSFASLAKTALKEAQKKIDKVLDIQEDELDGSISASLVGENALDGSIAGTITTEVTGNVKRFPGAANRSESADDAKPSDAEESPMQVSASSPDLSAETFLKEIEQKEMITTPPKVGEITKEIEALTATASGLEKATVVPVELPDKRPSVASTLESVDVLSPPQISPCSDETTDISESVELITATSDIMTSESERLLPATATSDSIVIIGRSSDAGLENEINVLEMENTNLDDSGNFDTKTLVESMEDTTQRTFTAMDSSTASNKLLQSMEMVPYELQTIDSDSTQSFEDVQLHSPASGVNATNSQLIKKISRSSKSDTSPPNSNDEMETATSSDIEIISNPNGDASSTASTTTRTSPLKDDKKAENTTISLPPMAANNSLLTGRKGHCREPSEISILSMDSQSEDEIEKLLKRISELNSIVEARELRLLQSERQNAELQERNNELQALVNTNNLQSSEEYTKRVSSLEKKFQNCIRERDTLRTKVKDLEAKIPKSDLNDALTESQNMVLELRQEGEKLAKEILQQSNIIKKLRAKEKTSDNQLKSFKDQLSLTHEEVERLKKTLSAKEEVERTQIEAVHKMTSENQRLNSDNSQLRCKLDDTQQKLNTLQRSFDAVKTELQQRSKQHSDLSRTAENVQAAEKEKALAKAENQELQKQLLELREKIKSTEQQAMKRDQQLREENRQLMARLEAAELRAESSTQEISQTTIPLMRHLESLQQTLNQRTANWNKEEKLLLEKLDAAQTRLKSLETIEDSTNAKIELLKSRCQELEEKLSHAVMEEEKTKISLQLELRQKETEYNRQISEINQELELSQVKIKTLEDSQLALKDKLKEAERKTIAAEENLHREQSSHSLAELQHSPSENPQRPHSPAVSAGVNSLEDGMGGSIDWHQDDLDCISNSGRPAGIQGFGVHYLSQNTSNFEYLQSMLKQRDGEVAQTQWELSRLQAERNMLQEELSQLVMEMENLKEKLQSLELLEINYNDLQTRYDALLQMYGEKVERCEELELDLKECKEAYKVQIQELLGKLRT</sequence>
<dbReference type="InterPro" id="IPR022092">
    <property type="entry name" value="TMF_DNA-bd"/>
</dbReference>
<evidence type="ECO:0000256" key="1">
    <source>
        <dbReference type="ARBA" id="ARBA00004555"/>
    </source>
</evidence>
<evidence type="ECO:0000256" key="4">
    <source>
        <dbReference type="SAM" id="Coils"/>
    </source>
</evidence>
<dbReference type="OMA" id="WEAPKEP"/>
<dbReference type="EMBL" id="JRES01001295">
    <property type="protein sequence ID" value="KNC23844.1"/>
    <property type="molecule type" value="Genomic_DNA"/>
</dbReference>